<dbReference type="InterPro" id="IPR008274">
    <property type="entry name" value="AldOxase/xan_DH_MoCoBD1"/>
</dbReference>
<dbReference type="AlphaFoldDB" id="A0A2A4I937"/>
<feature type="domain" description="Aldehyde oxidase/xanthine dehydrogenase a/b hammerhead" evidence="1">
    <location>
        <begin position="205"/>
        <end position="293"/>
    </location>
</feature>
<dbReference type="InterPro" id="IPR037165">
    <property type="entry name" value="AldOxase/xan_DH_Mopterin-bd_sf"/>
</dbReference>
<comment type="caution">
    <text evidence="2">The sequence shown here is derived from an EMBL/GenBank/DDBJ whole genome shotgun (WGS) entry which is preliminary data.</text>
</comment>
<dbReference type="InterPro" id="IPR046867">
    <property type="entry name" value="AldOxase/xan_DH_MoCoBD2"/>
</dbReference>
<dbReference type="InterPro" id="IPR006311">
    <property type="entry name" value="TAT_signal"/>
</dbReference>
<dbReference type="Gene3D" id="3.30.365.10">
    <property type="entry name" value="Aldehyde oxidase/xanthine dehydrogenase, molybdopterin binding domain"/>
    <property type="match status" value="4"/>
</dbReference>
<proteinExistence type="predicted"/>
<accession>A0A2A4I937</accession>
<dbReference type="PANTHER" id="PTHR47495:SF1">
    <property type="entry name" value="BLL3820 PROTEIN"/>
    <property type="match status" value="1"/>
</dbReference>
<gene>
    <name evidence="2" type="ORF">COA07_09155</name>
</gene>
<dbReference type="SMART" id="SM01008">
    <property type="entry name" value="Ald_Xan_dh_C"/>
    <property type="match status" value="1"/>
</dbReference>
<dbReference type="Pfam" id="PF02738">
    <property type="entry name" value="MoCoBD_1"/>
    <property type="match status" value="1"/>
</dbReference>
<dbReference type="InterPro" id="IPR052516">
    <property type="entry name" value="N-heterocyclic_Hydroxylase"/>
</dbReference>
<evidence type="ECO:0000313" key="2">
    <source>
        <dbReference type="EMBL" id="PCG14658.1"/>
    </source>
</evidence>
<dbReference type="EMBL" id="NWVC01000003">
    <property type="protein sequence ID" value="PCG14658.1"/>
    <property type="molecule type" value="Genomic_DNA"/>
</dbReference>
<dbReference type="PROSITE" id="PS51318">
    <property type="entry name" value="TAT"/>
    <property type="match status" value="1"/>
</dbReference>
<keyword evidence="3" id="KW-1185">Reference proteome</keyword>
<evidence type="ECO:0000259" key="1">
    <source>
        <dbReference type="SMART" id="SM01008"/>
    </source>
</evidence>
<dbReference type="InterPro" id="IPR012368">
    <property type="entry name" value="OxRdtase_Mopterin-bd_su_IorB"/>
</dbReference>
<dbReference type="GO" id="GO:0016491">
    <property type="term" value="F:oxidoreductase activity"/>
    <property type="evidence" value="ECO:0007669"/>
    <property type="project" value="InterPro"/>
</dbReference>
<name>A0A2A4I937_9SPHN</name>
<sequence length="735" mass="76687">MSAAAHLDRRGFLTVSLLGGTVLAFDACVPLSAQGVGAGAPGVLNAFVRIAPDNAITIGAKNPEIGQGIRTMLPMLIAEELDADWAQVRIEQTLANDALYGPQVAGGSRATPVNWLPMRRVGAAARQMILTAAAAEWGVDVATLTTERGYVVAAASGRRAPYAAFAARAAGLPAPDLATVTLKAAKDFRIIGTAQPGVDTPAIVAGKPLFGIDTDLPDMVHAAIAISPVFGGTIKTLDDAAVRAMPGVVAVVRLNSGLAAAGGADDAVAVVADSWWTAAQARRKLAITWARPAAGGDHATASYERTAATLLDAAPRHDLYRSGDAAAALKDAHRVVTERYDYPFLAHATLEPQNCTARFADGKLELWAPSQAPAAGRKATAKALGIAPEAITIHMPRIGGGFGRRLMNDYMVQAALIAKAVPGRPVKLLYDRADDIRHDCYRPAGWHRLTAGLDANGAITAITDHFVSFGQDGEPAIAAEMSPFEFPAQLVPAVHYGATYMPTTMPTGWLRAPTSNAMAFTFQGFLDEVALAAGCDLPDLLRRTLGAPRTLPPPERGAAFDTGRARRVIDAVCTRASWTGGRARPGARTAGKGRGFGFYFSHAGYFAEVVDITVVDGAAIQVDKVWVAGDVGSQVINPLNAVHQVQGSVIDGIAQALAGQKIEVVAGAATQENFGDFPLLRIDGAPRAIDVTFVPSDAAPTGLGEPALPPVIPAIANAVFDATGRRLRSLPLRLA</sequence>
<dbReference type="PIRSF" id="PIRSF036389">
    <property type="entry name" value="IOR_B"/>
    <property type="match status" value="1"/>
</dbReference>
<dbReference type="InterPro" id="IPR000674">
    <property type="entry name" value="Ald_Oxase/Xan_DH_a/b"/>
</dbReference>
<dbReference type="SUPFAM" id="SSF56003">
    <property type="entry name" value="Molybdenum cofactor-binding domain"/>
    <property type="match status" value="2"/>
</dbReference>
<protein>
    <submittedName>
        <fullName evidence="2">Isoquinoline 1-oxidoreductase</fullName>
    </submittedName>
</protein>
<reference evidence="2 3" key="1">
    <citation type="submission" date="2017-09" db="EMBL/GenBank/DDBJ databases">
        <title>Sphingomonas adhaesiva DSM 7418, whole genome shotgun sequence.</title>
        <authorList>
            <person name="Feng G."/>
            <person name="Zhu H."/>
        </authorList>
    </citation>
    <scope>NUCLEOTIDE SEQUENCE [LARGE SCALE GENOMIC DNA]</scope>
    <source>
        <strain evidence="2 3">DSM 7418</strain>
    </source>
</reference>
<dbReference type="Gene3D" id="3.90.1170.50">
    <property type="entry name" value="Aldehyde oxidase/xanthine dehydrogenase, a/b hammerhead"/>
    <property type="match status" value="1"/>
</dbReference>
<evidence type="ECO:0000313" key="3">
    <source>
        <dbReference type="Proteomes" id="UP000218323"/>
    </source>
</evidence>
<dbReference type="RefSeq" id="WP_096640831.1">
    <property type="nucleotide sequence ID" value="NZ_JBHIWA010000061.1"/>
</dbReference>
<dbReference type="Pfam" id="PF20256">
    <property type="entry name" value="MoCoBD_2"/>
    <property type="match status" value="2"/>
</dbReference>
<dbReference type="PANTHER" id="PTHR47495">
    <property type="entry name" value="ALDEHYDE DEHYDROGENASE"/>
    <property type="match status" value="1"/>
</dbReference>
<dbReference type="Proteomes" id="UP000218323">
    <property type="component" value="Unassembled WGS sequence"/>
</dbReference>
<organism evidence="2 3">
    <name type="scientific">Sphingomonas adhaesiva</name>
    <dbReference type="NCBI Taxonomy" id="28212"/>
    <lineage>
        <taxon>Bacteria</taxon>
        <taxon>Pseudomonadati</taxon>
        <taxon>Pseudomonadota</taxon>
        <taxon>Alphaproteobacteria</taxon>
        <taxon>Sphingomonadales</taxon>
        <taxon>Sphingomonadaceae</taxon>
        <taxon>Sphingomonas</taxon>
    </lineage>
</organism>